<feature type="compositionally biased region" description="Low complexity" evidence="1">
    <location>
        <begin position="300"/>
        <end position="318"/>
    </location>
</feature>
<name>A0A175WHU7_9PEZI</name>
<dbReference type="VEuPathDB" id="FungiDB:MMYC01_200482"/>
<keyword evidence="2" id="KW-0812">Transmembrane</keyword>
<dbReference type="PANTHER" id="PTHR37451:SF4">
    <property type="entry name" value="MARVEL DOMAIN-CONTAINING PROTEIN"/>
    <property type="match status" value="1"/>
</dbReference>
<dbReference type="EMBL" id="LCTW02000004">
    <property type="protein sequence ID" value="KXX83079.1"/>
    <property type="molecule type" value="Genomic_DNA"/>
</dbReference>
<dbReference type="AlphaFoldDB" id="A0A175WHU7"/>
<evidence type="ECO:0000313" key="3">
    <source>
        <dbReference type="EMBL" id="KXX83079.1"/>
    </source>
</evidence>
<feature type="transmembrane region" description="Helical" evidence="2">
    <location>
        <begin position="66"/>
        <end position="86"/>
    </location>
</feature>
<keyword evidence="4" id="KW-1185">Reference proteome</keyword>
<dbReference type="STRING" id="100816.A0A175WHU7"/>
<evidence type="ECO:0000256" key="1">
    <source>
        <dbReference type="SAM" id="MobiDB-lite"/>
    </source>
</evidence>
<accession>A0A175WHU7</accession>
<feature type="compositionally biased region" description="Low complexity" evidence="1">
    <location>
        <begin position="238"/>
        <end position="277"/>
    </location>
</feature>
<evidence type="ECO:0000313" key="4">
    <source>
        <dbReference type="Proteomes" id="UP000078237"/>
    </source>
</evidence>
<gene>
    <name evidence="3" type="ORF">MMYC01_200482</name>
</gene>
<evidence type="ECO:0000256" key="2">
    <source>
        <dbReference type="SAM" id="Phobius"/>
    </source>
</evidence>
<organism evidence="3 4">
    <name type="scientific">Madurella mycetomatis</name>
    <dbReference type="NCBI Taxonomy" id="100816"/>
    <lineage>
        <taxon>Eukaryota</taxon>
        <taxon>Fungi</taxon>
        <taxon>Dikarya</taxon>
        <taxon>Ascomycota</taxon>
        <taxon>Pezizomycotina</taxon>
        <taxon>Sordariomycetes</taxon>
        <taxon>Sordariomycetidae</taxon>
        <taxon>Sordariales</taxon>
        <taxon>Sordariales incertae sedis</taxon>
        <taxon>Madurella</taxon>
    </lineage>
</organism>
<keyword evidence="2" id="KW-1133">Transmembrane helix</keyword>
<feature type="region of interest" description="Disordered" evidence="1">
    <location>
        <begin position="1"/>
        <end position="20"/>
    </location>
</feature>
<proteinExistence type="predicted"/>
<sequence>MADASVPSGPHAAQYAAPTEVPTSEKERYIQQTPVWVVVLRGAQIFFSFIIVVLAGVLIHGKALEANGYAVACAVFTWIVVTYDLVTEKVASANGAYNIWAVLALDLSMAILWLASCGANAALRATFTVPVNVHGCVNDGSLINSNHCDVSHVKRADGPAVASDSGLAMMSAIAGLSALVWLLFVATLVFHGHTFRLWHQANKKPSDDNATVEGKIQGAPMLGPQPTAAPAYTQYSDQQQYPPQHPLQPELHGHQQQTASYPQQQPVQYQQPGVQPGAELPGHQGTQQPYATYPDPNQAYYSQQPYSPQGTPAPGQAYYPPPQSTVSALSTA</sequence>
<evidence type="ECO:0008006" key="5">
    <source>
        <dbReference type="Google" id="ProtNLM"/>
    </source>
</evidence>
<protein>
    <recommendedName>
        <fullName evidence="5">MARVEL domain-containing protein</fullName>
    </recommendedName>
</protein>
<feature type="transmembrane region" description="Helical" evidence="2">
    <location>
        <begin position="35"/>
        <end position="60"/>
    </location>
</feature>
<feature type="region of interest" description="Disordered" evidence="1">
    <location>
        <begin position="202"/>
        <end position="332"/>
    </location>
</feature>
<dbReference type="Proteomes" id="UP000078237">
    <property type="component" value="Unassembled WGS sequence"/>
</dbReference>
<dbReference type="OrthoDB" id="5241662at2759"/>
<feature type="transmembrane region" description="Helical" evidence="2">
    <location>
        <begin position="167"/>
        <end position="190"/>
    </location>
</feature>
<comment type="caution">
    <text evidence="3">The sequence shown here is derived from an EMBL/GenBank/DDBJ whole genome shotgun (WGS) entry which is preliminary data.</text>
</comment>
<reference evidence="3 4" key="1">
    <citation type="journal article" date="2016" name="Genome Announc.">
        <title>Genome Sequence of Madurella mycetomatis mm55, Isolated from a Human Mycetoma Case in Sudan.</title>
        <authorList>
            <person name="Smit S."/>
            <person name="Derks M.F."/>
            <person name="Bervoets S."/>
            <person name="Fahal A."/>
            <person name="van Leeuwen W."/>
            <person name="van Belkum A."/>
            <person name="van de Sande W.W."/>
        </authorList>
    </citation>
    <scope>NUCLEOTIDE SEQUENCE [LARGE SCALE GENOMIC DNA]</scope>
    <source>
        <strain evidence="4">mm55</strain>
    </source>
</reference>
<dbReference type="PANTHER" id="PTHR37451">
    <property type="entry name" value="MARVEL DOMAIN"/>
    <property type="match status" value="1"/>
</dbReference>
<feature type="transmembrane region" description="Helical" evidence="2">
    <location>
        <begin position="98"/>
        <end position="123"/>
    </location>
</feature>
<keyword evidence="2" id="KW-0472">Membrane</keyword>